<protein>
    <recommendedName>
        <fullName evidence="6">GXWXG domain-containing protein</fullName>
    </recommendedName>
</protein>
<keyword evidence="5" id="KW-1185">Reference proteome</keyword>
<gene>
    <name evidence="4" type="ORF">GM1_005_00690</name>
</gene>
<feature type="domain" description="DUF4334" evidence="3">
    <location>
        <begin position="101"/>
        <end position="159"/>
    </location>
</feature>
<feature type="region of interest" description="Disordered" evidence="1">
    <location>
        <begin position="1"/>
        <end position="20"/>
    </location>
</feature>
<comment type="caution">
    <text evidence="4">The sequence shown here is derived from an EMBL/GenBank/DDBJ whole genome shotgun (WGS) entry which is preliminary data.</text>
</comment>
<dbReference type="AlphaFoldDB" id="M3TBV9"/>
<evidence type="ECO:0008006" key="6">
    <source>
        <dbReference type="Google" id="ProtNLM"/>
    </source>
</evidence>
<reference evidence="4 5" key="1">
    <citation type="submission" date="2013-02" db="EMBL/GenBank/DDBJ databases">
        <title>Whole genome shotgun sequence of Gordonia malaquae NBRC 108250.</title>
        <authorList>
            <person name="Yoshida I."/>
            <person name="Hosoyama A."/>
            <person name="Tsuchikane K."/>
            <person name="Ando Y."/>
            <person name="Baba S."/>
            <person name="Ohji S."/>
            <person name="Hamada M."/>
            <person name="Tamura T."/>
            <person name="Yamazoe A."/>
            <person name="Yamazaki S."/>
            <person name="Fujita N."/>
        </authorList>
    </citation>
    <scope>NUCLEOTIDE SEQUENCE [LARGE SCALE GENOMIC DNA]</scope>
    <source>
        <strain evidence="4 5">NBRC 108250</strain>
    </source>
</reference>
<dbReference type="InterPro" id="IPR025951">
    <property type="entry name" value="GXWXG_dom"/>
</dbReference>
<evidence type="ECO:0000313" key="5">
    <source>
        <dbReference type="Proteomes" id="UP000035009"/>
    </source>
</evidence>
<feature type="domain" description="GXWXG" evidence="2">
    <location>
        <begin position="32"/>
        <end position="90"/>
    </location>
</feature>
<evidence type="ECO:0000259" key="2">
    <source>
        <dbReference type="Pfam" id="PF14231"/>
    </source>
</evidence>
<dbReference type="Pfam" id="PF14232">
    <property type="entry name" value="DUF4334"/>
    <property type="match status" value="1"/>
</dbReference>
<dbReference type="EMBL" id="BAOP01000005">
    <property type="protein sequence ID" value="GAC78886.1"/>
    <property type="molecule type" value="Genomic_DNA"/>
</dbReference>
<evidence type="ECO:0000259" key="3">
    <source>
        <dbReference type="Pfam" id="PF14232"/>
    </source>
</evidence>
<accession>M3TBV9</accession>
<dbReference type="Proteomes" id="UP000035009">
    <property type="component" value="Unassembled WGS sequence"/>
</dbReference>
<evidence type="ECO:0000256" key="1">
    <source>
        <dbReference type="SAM" id="MobiDB-lite"/>
    </source>
</evidence>
<dbReference type="Pfam" id="PF14231">
    <property type="entry name" value="GXWXG"/>
    <property type="match status" value="1"/>
</dbReference>
<dbReference type="Gene3D" id="2.40.128.580">
    <property type="entry name" value="GXWXG domain"/>
    <property type="match status" value="1"/>
</dbReference>
<dbReference type="eggNOG" id="ENOG5031MQX">
    <property type="taxonomic scope" value="Bacteria"/>
</dbReference>
<proteinExistence type="predicted"/>
<dbReference type="InterPro" id="IPR025568">
    <property type="entry name" value="DUF4334"/>
</dbReference>
<evidence type="ECO:0000313" key="4">
    <source>
        <dbReference type="EMBL" id="GAC78886.1"/>
    </source>
</evidence>
<name>M3TBV9_GORML</name>
<dbReference type="STRING" id="410332.SAMN04488550_0397"/>
<sequence>MSMSQLTEPQAVADFQRRAESQQISDPAELDAIWAALPTVTIDDVIGDWRGGELPSGHRLDGSLAQVGWHGKWLRSRYDVAPMVCRGADGELYSNLEIGKGAASLWNVEFRGELTATMVYDGQPVFDHFKRVDENTLMGIMNGSTSLVRDEHFYFFLVRE</sequence>
<organism evidence="4 5">
    <name type="scientific">Gordonia malaquae NBRC 108250</name>
    <dbReference type="NCBI Taxonomy" id="1223542"/>
    <lineage>
        <taxon>Bacteria</taxon>
        <taxon>Bacillati</taxon>
        <taxon>Actinomycetota</taxon>
        <taxon>Actinomycetes</taxon>
        <taxon>Mycobacteriales</taxon>
        <taxon>Gordoniaceae</taxon>
        <taxon>Gordonia</taxon>
    </lineage>
</organism>